<name>A0A382LJ05_9ZZZZ</name>
<organism evidence="1">
    <name type="scientific">marine metagenome</name>
    <dbReference type="NCBI Taxonomy" id="408172"/>
    <lineage>
        <taxon>unclassified sequences</taxon>
        <taxon>metagenomes</taxon>
        <taxon>ecological metagenomes</taxon>
    </lineage>
</organism>
<dbReference type="EMBL" id="UINC01087115">
    <property type="protein sequence ID" value="SVC36203.1"/>
    <property type="molecule type" value="Genomic_DNA"/>
</dbReference>
<sequence length="29" mass="3472">MFVPKNKKPSLISKRLERQWGIFVISKIK</sequence>
<dbReference type="AlphaFoldDB" id="A0A382LJ05"/>
<gene>
    <name evidence="1" type="ORF">METZ01_LOCUS289057</name>
</gene>
<reference evidence="1" key="1">
    <citation type="submission" date="2018-05" db="EMBL/GenBank/DDBJ databases">
        <authorList>
            <person name="Lanie J.A."/>
            <person name="Ng W.-L."/>
            <person name="Kazmierczak K.M."/>
            <person name="Andrzejewski T.M."/>
            <person name="Davidsen T.M."/>
            <person name="Wayne K.J."/>
            <person name="Tettelin H."/>
            <person name="Glass J.I."/>
            <person name="Rusch D."/>
            <person name="Podicherti R."/>
            <person name="Tsui H.-C.T."/>
            <person name="Winkler M.E."/>
        </authorList>
    </citation>
    <scope>NUCLEOTIDE SEQUENCE</scope>
</reference>
<evidence type="ECO:0000313" key="1">
    <source>
        <dbReference type="EMBL" id="SVC36203.1"/>
    </source>
</evidence>
<accession>A0A382LJ05</accession>
<proteinExistence type="predicted"/>
<protein>
    <submittedName>
        <fullName evidence="1">Uncharacterized protein</fullName>
    </submittedName>
</protein>